<proteinExistence type="predicted"/>
<reference evidence="2" key="2">
    <citation type="submission" date="2020-05" db="UniProtKB">
        <authorList>
            <consortium name="EnsemblMetazoa"/>
        </authorList>
    </citation>
    <scope>IDENTIFICATION</scope>
</reference>
<keyword evidence="3" id="KW-1185">Reference proteome</keyword>
<accession>A0A084W333</accession>
<protein>
    <submittedName>
        <fullName evidence="1 2">Uncharacterized protein</fullName>
    </submittedName>
</protein>
<evidence type="ECO:0000313" key="2">
    <source>
        <dbReference type="EnsemblMetazoa" id="ASIC012511-PA"/>
    </source>
</evidence>
<organism evidence="1">
    <name type="scientific">Anopheles sinensis</name>
    <name type="common">Mosquito</name>
    <dbReference type="NCBI Taxonomy" id="74873"/>
    <lineage>
        <taxon>Eukaryota</taxon>
        <taxon>Metazoa</taxon>
        <taxon>Ecdysozoa</taxon>
        <taxon>Arthropoda</taxon>
        <taxon>Hexapoda</taxon>
        <taxon>Insecta</taxon>
        <taxon>Pterygota</taxon>
        <taxon>Neoptera</taxon>
        <taxon>Endopterygota</taxon>
        <taxon>Diptera</taxon>
        <taxon>Nematocera</taxon>
        <taxon>Culicoidea</taxon>
        <taxon>Culicidae</taxon>
        <taxon>Anophelinae</taxon>
        <taxon>Anopheles</taxon>
    </lineage>
</organism>
<reference evidence="1 3" key="1">
    <citation type="journal article" date="2014" name="BMC Genomics">
        <title>Genome sequence of Anopheles sinensis provides insight into genetics basis of mosquito competence for malaria parasites.</title>
        <authorList>
            <person name="Zhou D."/>
            <person name="Zhang D."/>
            <person name="Ding G."/>
            <person name="Shi L."/>
            <person name="Hou Q."/>
            <person name="Ye Y."/>
            <person name="Xu Y."/>
            <person name="Zhou H."/>
            <person name="Xiong C."/>
            <person name="Li S."/>
            <person name="Yu J."/>
            <person name="Hong S."/>
            <person name="Yu X."/>
            <person name="Zou P."/>
            <person name="Chen C."/>
            <person name="Chang X."/>
            <person name="Wang W."/>
            <person name="Lv Y."/>
            <person name="Sun Y."/>
            <person name="Ma L."/>
            <person name="Shen B."/>
            <person name="Zhu C."/>
        </authorList>
    </citation>
    <scope>NUCLEOTIDE SEQUENCE [LARGE SCALE GENOMIC DNA]</scope>
</reference>
<dbReference type="AlphaFoldDB" id="A0A084W333"/>
<dbReference type="EMBL" id="ATLV01019798">
    <property type="status" value="NOT_ANNOTATED_CDS"/>
    <property type="molecule type" value="Genomic_DNA"/>
</dbReference>
<gene>
    <name evidence="1" type="ORF">ZHAS_00012511</name>
</gene>
<evidence type="ECO:0000313" key="1">
    <source>
        <dbReference type="EMBL" id="KFB44627.1"/>
    </source>
</evidence>
<sequence>MSMPHAVPDLGRLEDSELPRRTALVVLALVQMYSENVTLLSLWRDEAYITEIMSKGVCAPRVDMETDGGERCD</sequence>
<dbReference type="EMBL" id="KE525279">
    <property type="protein sequence ID" value="KFB44627.1"/>
    <property type="molecule type" value="Genomic_DNA"/>
</dbReference>
<name>A0A084W333_ANOSI</name>
<evidence type="ECO:0000313" key="3">
    <source>
        <dbReference type="Proteomes" id="UP000030765"/>
    </source>
</evidence>
<dbReference type="Proteomes" id="UP000030765">
    <property type="component" value="Unassembled WGS sequence"/>
</dbReference>
<dbReference type="VEuPathDB" id="VectorBase:ASIC012511"/>
<dbReference type="EnsemblMetazoa" id="ASIC012511-RA">
    <property type="protein sequence ID" value="ASIC012511-PA"/>
    <property type="gene ID" value="ASIC012511"/>
</dbReference>